<proteinExistence type="predicted"/>
<keyword evidence="2" id="KW-1185">Reference proteome</keyword>
<dbReference type="Proteomes" id="UP000076567">
    <property type="component" value="Unassembled WGS sequence"/>
</dbReference>
<gene>
    <name evidence="1" type="ORF">AWM68_11365</name>
</gene>
<dbReference type="InterPro" id="IPR005361">
    <property type="entry name" value="UPF0158"/>
</dbReference>
<dbReference type="AlphaFoldDB" id="A0A161SWF3"/>
<reference evidence="2" key="1">
    <citation type="submission" date="2016-01" db="EMBL/GenBank/DDBJ databases">
        <title>Draft genome of Chromobacterium sp. F49.</title>
        <authorList>
            <person name="Hong K.W."/>
        </authorList>
    </citation>
    <scope>NUCLEOTIDE SEQUENCE [LARGE SCALE GENOMIC DNA]</scope>
    <source>
        <strain evidence="2">P7IIIA</strain>
    </source>
</reference>
<accession>A0A161SWF3</accession>
<dbReference type="Pfam" id="PF03682">
    <property type="entry name" value="UPF0158"/>
    <property type="match status" value="1"/>
</dbReference>
<evidence type="ECO:0000313" key="1">
    <source>
        <dbReference type="EMBL" id="KZE63713.1"/>
    </source>
</evidence>
<evidence type="ECO:0000313" key="2">
    <source>
        <dbReference type="Proteomes" id="UP000076567"/>
    </source>
</evidence>
<dbReference type="EMBL" id="LRFC01000038">
    <property type="protein sequence ID" value="KZE63713.1"/>
    <property type="molecule type" value="Genomic_DNA"/>
</dbReference>
<comment type="caution">
    <text evidence="1">The sequence shown here is derived from an EMBL/GenBank/DDBJ whole genome shotgun (WGS) entry which is preliminary data.</text>
</comment>
<name>A0A161SWF3_9BACL</name>
<organism evidence="1 2">
    <name type="scientific">Fictibacillus phosphorivorans</name>
    <dbReference type="NCBI Taxonomy" id="1221500"/>
    <lineage>
        <taxon>Bacteria</taxon>
        <taxon>Bacillati</taxon>
        <taxon>Bacillota</taxon>
        <taxon>Bacilli</taxon>
        <taxon>Bacillales</taxon>
        <taxon>Fictibacillaceae</taxon>
        <taxon>Fictibacillus</taxon>
    </lineage>
</organism>
<dbReference type="RefSeq" id="WP_066244239.1">
    <property type="nucleotide sequence ID" value="NZ_LRFC01000038.1"/>
</dbReference>
<protein>
    <submittedName>
        <fullName evidence="1">Uncharacterized protein</fullName>
    </submittedName>
</protein>
<dbReference type="OrthoDB" id="2966868at2"/>
<sequence>MFIEKLMVAYMDHKANHIYYLDRTEQVILLDAIEPDGRPNLEFLDADEPERFIEIPKVMNVESFSWMVEFESHHQNSELLHALNEDEPFERFTEKVIKLDLLEKWQTFQKDKVKTRIEHWLAEKELLEMQKQPD</sequence>